<feature type="transmembrane region" description="Helical" evidence="7">
    <location>
        <begin position="272"/>
        <end position="294"/>
    </location>
</feature>
<dbReference type="Proteomes" id="UP001161017">
    <property type="component" value="Unassembled WGS sequence"/>
</dbReference>
<evidence type="ECO:0000256" key="3">
    <source>
        <dbReference type="ARBA" id="ARBA00022692"/>
    </source>
</evidence>
<feature type="transmembrane region" description="Helical" evidence="7">
    <location>
        <begin position="436"/>
        <end position="456"/>
    </location>
</feature>
<proteinExistence type="predicted"/>
<dbReference type="PANTHER" id="PTHR45649:SF26">
    <property type="entry name" value="OS04G0435100 PROTEIN"/>
    <property type="match status" value="1"/>
</dbReference>
<feature type="transmembrane region" description="Helical" evidence="7">
    <location>
        <begin position="377"/>
        <end position="398"/>
    </location>
</feature>
<dbReference type="GO" id="GO:0016020">
    <property type="term" value="C:membrane"/>
    <property type="evidence" value="ECO:0007669"/>
    <property type="project" value="UniProtKB-SubCell"/>
</dbReference>
<accession>A0AA43QP45</accession>
<gene>
    <name evidence="8" type="primary">TPO5_4</name>
    <name evidence="8" type="ORF">OHK93_008781</name>
</gene>
<dbReference type="PANTHER" id="PTHR45649">
    <property type="entry name" value="AMINO-ACID PERMEASE BAT1"/>
    <property type="match status" value="1"/>
</dbReference>
<dbReference type="Pfam" id="PF13520">
    <property type="entry name" value="AA_permease_2"/>
    <property type="match status" value="1"/>
</dbReference>
<comment type="subcellular location">
    <subcellularLocation>
        <location evidence="1">Membrane</location>
        <topology evidence="1">Multi-pass membrane protein</topology>
    </subcellularLocation>
</comment>
<dbReference type="AlphaFoldDB" id="A0AA43QP45"/>
<feature type="transmembrane region" description="Helical" evidence="7">
    <location>
        <begin position="34"/>
        <end position="55"/>
    </location>
</feature>
<evidence type="ECO:0000256" key="2">
    <source>
        <dbReference type="ARBA" id="ARBA00022448"/>
    </source>
</evidence>
<feature type="transmembrane region" description="Helical" evidence="7">
    <location>
        <begin position="123"/>
        <end position="147"/>
    </location>
</feature>
<evidence type="ECO:0000256" key="5">
    <source>
        <dbReference type="ARBA" id="ARBA00023136"/>
    </source>
</evidence>
<dbReference type="GO" id="GO:0022857">
    <property type="term" value="F:transmembrane transporter activity"/>
    <property type="evidence" value="ECO:0007669"/>
    <property type="project" value="InterPro"/>
</dbReference>
<dbReference type="EMBL" id="JAPUFD010000009">
    <property type="protein sequence ID" value="MDI1489502.1"/>
    <property type="molecule type" value="Genomic_DNA"/>
</dbReference>
<feature type="transmembrane region" description="Helical" evidence="7">
    <location>
        <begin position="404"/>
        <end position="424"/>
    </location>
</feature>
<dbReference type="InterPro" id="IPR002293">
    <property type="entry name" value="AA/rel_permease1"/>
</dbReference>
<evidence type="ECO:0000256" key="1">
    <source>
        <dbReference type="ARBA" id="ARBA00004141"/>
    </source>
</evidence>
<keyword evidence="9" id="KW-1185">Reference proteome</keyword>
<sequence length="540" mass="58006">MADPDGLKSTRQEQDEDRLAQLGYKQELKRNWSLLHNFGVSFSIISVITGITTLFEYGLNTGGPGVMSVGWICVSFFTMFVALGMAEIVSAIPTSGGPYFWAAILAPDKYSAFFAWVTGWFNLLGQVAVTTGITFGCAQLIATTATVQGSFSPTAGNTLGIYAALLFSHAMLNTFGVKVLRYLNNTSVALHSLGVTSFAIAVLAKAPKHQSAKFVFASFYDGTGDPIGWSMRASPAYVAVCGILMSQYTITGFDASAHLSEETQNAEWNAPLGVLTSVGCSSVFGFFLLISLLFSIQDFPNTVDSAAGQPVIQILIDIFGKSGALALMTLVILCVWHAGLFSMTSNSRMMFGFSRDGGLPHFFTNVDARFQSPIRTVWLAATLSFLLAIPSLGSTVAFSAATSIATIGLYISYTLPILIGMIWHRNFRKGPFNLRFASRPIALVASCYVAFLTIVFCLPQANPVDSQTLNYTPVAVGIVAVWALGSWVLWARRWFTGPIRQIEAERAGVDVSEPGALERAEREGVVGVGGKGRGDTDTSS</sequence>
<feature type="transmembrane region" description="Helical" evidence="7">
    <location>
        <begin position="314"/>
        <end position="341"/>
    </location>
</feature>
<feature type="region of interest" description="Disordered" evidence="6">
    <location>
        <begin position="513"/>
        <end position="540"/>
    </location>
</feature>
<evidence type="ECO:0000256" key="6">
    <source>
        <dbReference type="SAM" id="MobiDB-lite"/>
    </source>
</evidence>
<protein>
    <submittedName>
        <fullName evidence="8">Polyamine transporter tpo5</fullName>
    </submittedName>
</protein>
<name>A0AA43QP45_9LECA</name>
<organism evidence="8 9">
    <name type="scientific">Ramalina farinacea</name>
    <dbReference type="NCBI Taxonomy" id="258253"/>
    <lineage>
        <taxon>Eukaryota</taxon>
        <taxon>Fungi</taxon>
        <taxon>Dikarya</taxon>
        <taxon>Ascomycota</taxon>
        <taxon>Pezizomycotina</taxon>
        <taxon>Lecanoromycetes</taxon>
        <taxon>OSLEUM clade</taxon>
        <taxon>Lecanoromycetidae</taxon>
        <taxon>Lecanorales</taxon>
        <taxon>Lecanorineae</taxon>
        <taxon>Ramalinaceae</taxon>
        <taxon>Ramalina</taxon>
    </lineage>
</organism>
<feature type="transmembrane region" description="Helical" evidence="7">
    <location>
        <begin position="468"/>
        <end position="490"/>
    </location>
</feature>
<keyword evidence="5 7" id="KW-0472">Membrane</keyword>
<reference evidence="8" key="1">
    <citation type="journal article" date="2023" name="Genome Biol. Evol.">
        <title>First Whole Genome Sequence and Flow Cytometry Genome Size Data for the Lichen-Forming Fungus Ramalina farinacea (Ascomycota).</title>
        <authorList>
            <person name="Llewellyn T."/>
            <person name="Mian S."/>
            <person name="Hill R."/>
            <person name="Leitch I.J."/>
            <person name="Gaya E."/>
        </authorList>
    </citation>
    <scope>NUCLEOTIDE SEQUENCE</scope>
    <source>
        <strain evidence="8">LIQ254RAFAR</strain>
    </source>
</reference>
<feature type="transmembrane region" description="Helical" evidence="7">
    <location>
        <begin position="67"/>
        <end position="86"/>
    </location>
</feature>
<evidence type="ECO:0000313" key="9">
    <source>
        <dbReference type="Proteomes" id="UP001161017"/>
    </source>
</evidence>
<dbReference type="Gene3D" id="1.20.1740.10">
    <property type="entry name" value="Amino acid/polyamine transporter I"/>
    <property type="match status" value="1"/>
</dbReference>
<comment type="caution">
    <text evidence="8">The sequence shown here is derived from an EMBL/GenBank/DDBJ whole genome shotgun (WGS) entry which is preliminary data.</text>
</comment>
<keyword evidence="2" id="KW-0813">Transport</keyword>
<dbReference type="PIRSF" id="PIRSF006060">
    <property type="entry name" value="AA_transporter"/>
    <property type="match status" value="1"/>
</dbReference>
<evidence type="ECO:0000313" key="8">
    <source>
        <dbReference type="EMBL" id="MDI1489502.1"/>
    </source>
</evidence>
<keyword evidence="3 7" id="KW-0812">Transmembrane</keyword>
<evidence type="ECO:0000256" key="7">
    <source>
        <dbReference type="SAM" id="Phobius"/>
    </source>
</evidence>
<evidence type="ECO:0000256" key="4">
    <source>
        <dbReference type="ARBA" id="ARBA00022989"/>
    </source>
</evidence>
<feature type="transmembrane region" description="Helical" evidence="7">
    <location>
        <begin position="159"/>
        <end position="180"/>
    </location>
</feature>
<keyword evidence="4 7" id="KW-1133">Transmembrane helix</keyword>